<gene>
    <name evidence="1" type="ORF">M7I_7346</name>
</gene>
<evidence type="ECO:0000313" key="1">
    <source>
        <dbReference type="EMBL" id="EHK96946.1"/>
    </source>
</evidence>
<proteinExistence type="predicted"/>
<protein>
    <submittedName>
        <fullName evidence="1">Uncharacterized protein</fullName>
    </submittedName>
</protein>
<keyword evidence="2" id="KW-1185">Reference proteome</keyword>
<sequence>MAAKKPPSTTRFEDRVESYNLANDDLRVWLENRFLAEGYKFDGDLSAEEVNIENQIEVGQVLFSGTNEANAA</sequence>
<dbReference type="OrthoDB" id="10326285at2759"/>
<organism evidence="1 2">
    <name type="scientific">Glarea lozoyensis (strain ATCC 74030 / MF5533)</name>
    <dbReference type="NCBI Taxonomy" id="1104152"/>
    <lineage>
        <taxon>Eukaryota</taxon>
        <taxon>Fungi</taxon>
        <taxon>Dikarya</taxon>
        <taxon>Ascomycota</taxon>
        <taxon>Pezizomycotina</taxon>
        <taxon>Leotiomycetes</taxon>
        <taxon>Helotiales</taxon>
        <taxon>Helotiaceae</taxon>
        <taxon>Glarea</taxon>
    </lineage>
</organism>
<dbReference type="HOGENOM" id="CLU_2831403_0_0_1"/>
<name>H0EX21_GLAL7</name>
<dbReference type="Proteomes" id="UP000005446">
    <property type="component" value="Unassembled WGS sequence"/>
</dbReference>
<reference evidence="1 2" key="1">
    <citation type="journal article" date="2012" name="Eukaryot. Cell">
        <title>Genome sequence of the fungus Glarea lozoyensis: the first genome sequence of a species from the Helotiaceae family.</title>
        <authorList>
            <person name="Youssar L."/>
            <person name="Gruening B.A."/>
            <person name="Erxleben A."/>
            <person name="Guenther S."/>
            <person name="Huettel W."/>
        </authorList>
    </citation>
    <scope>NUCLEOTIDE SEQUENCE [LARGE SCALE GENOMIC DNA]</scope>
    <source>
        <strain evidence="2">ATCC 74030 / MF5533</strain>
    </source>
</reference>
<comment type="caution">
    <text evidence="1">The sequence shown here is derived from an EMBL/GenBank/DDBJ whole genome shotgun (WGS) entry which is preliminary data.</text>
</comment>
<dbReference type="InParanoid" id="H0EX21"/>
<dbReference type="EMBL" id="AGUE01000215">
    <property type="protein sequence ID" value="EHK96946.1"/>
    <property type="molecule type" value="Genomic_DNA"/>
</dbReference>
<dbReference type="AlphaFoldDB" id="H0EX21"/>
<evidence type="ECO:0000313" key="2">
    <source>
        <dbReference type="Proteomes" id="UP000005446"/>
    </source>
</evidence>
<accession>H0EX21</accession>